<evidence type="ECO:0000256" key="3">
    <source>
        <dbReference type="ARBA" id="ARBA00023163"/>
    </source>
</evidence>
<dbReference type="InterPro" id="IPR047057">
    <property type="entry name" value="MerR_fam"/>
</dbReference>
<dbReference type="GO" id="GO:0003700">
    <property type="term" value="F:DNA-binding transcription factor activity"/>
    <property type="evidence" value="ECO:0007669"/>
    <property type="project" value="InterPro"/>
</dbReference>
<keyword evidence="3" id="KW-0804">Transcription</keyword>
<keyword evidence="2" id="KW-0238">DNA-binding</keyword>
<dbReference type="Proteomes" id="UP000464314">
    <property type="component" value="Chromosome"/>
</dbReference>
<evidence type="ECO:0000256" key="2">
    <source>
        <dbReference type="ARBA" id="ARBA00023125"/>
    </source>
</evidence>
<dbReference type="PANTHER" id="PTHR30204">
    <property type="entry name" value="REDOX-CYCLING DRUG-SENSING TRANSCRIPTIONAL ACTIVATOR SOXR"/>
    <property type="match status" value="1"/>
</dbReference>
<dbReference type="SMART" id="SM00422">
    <property type="entry name" value="HTH_MERR"/>
    <property type="match status" value="1"/>
</dbReference>
<dbReference type="RefSeq" id="WP_161838477.1">
    <property type="nucleotide sequence ID" value="NZ_CP048000.1"/>
</dbReference>
<organism evidence="5 6">
    <name type="scientific">Anaerocolumna sedimenticola</name>
    <dbReference type="NCBI Taxonomy" id="2696063"/>
    <lineage>
        <taxon>Bacteria</taxon>
        <taxon>Bacillati</taxon>
        <taxon>Bacillota</taxon>
        <taxon>Clostridia</taxon>
        <taxon>Lachnospirales</taxon>
        <taxon>Lachnospiraceae</taxon>
        <taxon>Anaerocolumna</taxon>
    </lineage>
</organism>
<dbReference type="InterPro" id="IPR009061">
    <property type="entry name" value="DNA-bd_dom_put_sf"/>
</dbReference>
<dbReference type="Gene3D" id="1.10.1660.10">
    <property type="match status" value="1"/>
</dbReference>
<dbReference type="CDD" id="cd00592">
    <property type="entry name" value="HTH_MerR-like"/>
    <property type="match status" value="1"/>
</dbReference>
<dbReference type="EMBL" id="CP048000">
    <property type="protein sequence ID" value="QHQ61652.1"/>
    <property type="molecule type" value="Genomic_DNA"/>
</dbReference>
<dbReference type="GO" id="GO:0003677">
    <property type="term" value="F:DNA binding"/>
    <property type="evidence" value="ECO:0007669"/>
    <property type="project" value="UniProtKB-KW"/>
</dbReference>
<accession>A0A6P1TN91</accession>
<evidence type="ECO:0000313" key="5">
    <source>
        <dbReference type="EMBL" id="QHQ61652.1"/>
    </source>
</evidence>
<dbReference type="SUPFAM" id="SSF46955">
    <property type="entry name" value="Putative DNA-binding domain"/>
    <property type="match status" value="1"/>
</dbReference>
<dbReference type="KEGG" id="anr:Ana3638_13435"/>
<protein>
    <submittedName>
        <fullName evidence="5">MerR family transcriptional regulator</fullName>
    </submittedName>
</protein>
<feature type="domain" description="HTH merR-type" evidence="4">
    <location>
        <begin position="2"/>
        <end position="71"/>
    </location>
</feature>
<dbReference type="PROSITE" id="PS50937">
    <property type="entry name" value="HTH_MERR_2"/>
    <property type="match status" value="1"/>
</dbReference>
<keyword evidence="6" id="KW-1185">Reference proteome</keyword>
<name>A0A6P1TN91_9FIRM</name>
<reference evidence="5 6" key="1">
    <citation type="submission" date="2020-01" db="EMBL/GenBank/DDBJ databases">
        <title>Genome analysis of Anaerocolumna sp. CBA3638.</title>
        <authorList>
            <person name="Kim J."/>
            <person name="Roh S.W."/>
        </authorList>
    </citation>
    <scope>NUCLEOTIDE SEQUENCE [LARGE SCALE GENOMIC DNA]</scope>
    <source>
        <strain evidence="5 6">CBA3638</strain>
    </source>
</reference>
<keyword evidence="1" id="KW-0805">Transcription regulation</keyword>
<dbReference type="InterPro" id="IPR000551">
    <property type="entry name" value="MerR-type_HTH_dom"/>
</dbReference>
<evidence type="ECO:0000259" key="4">
    <source>
        <dbReference type="PROSITE" id="PS50937"/>
    </source>
</evidence>
<gene>
    <name evidence="5" type="ORF">Ana3638_13435</name>
</gene>
<dbReference type="AlphaFoldDB" id="A0A6P1TN91"/>
<evidence type="ECO:0000313" key="6">
    <source>
        <dbReference type="Proteomes" id="UP000464314"/>
    </source>
</evidence>
<dbReference type="PANTHER" id="PTHR30204:SF94">
    <property type="entry name" value="HEAVY METAL-DEPENDENT TRANSCRIPTIONAL REGULATOR HI_0293-RELATED"/>
    <property type="match status" value="1"/>
</dbReference>
<sequence length="268" mass="31923">MKYTISEFAELLGVTADTLRFYEKYEIIKPFKDKKNNYRYFNDMDARNLLMSRWYRSLDIPIQEASYLTRKASLSDIMDTIQAKQRELDEEIRVKTMLLNKMKEIATDLVEAKNKRNLCLRKDLPGIYRLRQTDKNDLLKDVTLTNKVEEWMKLLPFTFFSFRINNQDILTEGTSFDYNWGLALFDDDIRKLNIKIDESTEYIKPNSYISSVIISTGEYMKRDSLEFMFSYIKEKQYTVNGDIFGRILTAENKGTERRFYLEVYIPVI</sequence>
<evidence type="ECO:0000256" key="1">
    <source>
        <dbReference type="ARBA" id="ARBA00023015"/>
    </source>
</evidence>
<dbReference type="Pfam" id="PF00376">
    <property type="entry name" value="MerR"/>
    <property type="match status" value="1"/>
</dbReference>
<proteinExistence type="predicted"/>